<dbReference type="AlphaFoldDB" id="A0A443PKN0"/>
<keyword evidence="1" id="KW-1133">Transmembrane helix</keyword>
<feature type="transmembrane region" description="Helical" evidence="1">
    <location>
        <begin position="177"/>
        <end position="205"/>
    </location>
</feature>
<gene>
    <name evidence="2" type="ORF">CKAN_02049100</name>
</gene>
<evidence type="ECO:0000313" key="2">
    <source>
        <dbReference type="EMBL" id="RWR91341.1"/>
    </source>
</evidence>
<keyword evidence="1" id="KW-0472">Membrane</keyword>
<dbReference type="PANTHER" id="PTHR33133">
    <property type="entry name" value="OS08G0107100 PROTEIN-RELATED"/>
    <property type="match status" value="1"/>
</dbReference>
<feature type="transmembrane region" description="Helical" evidence="1">
    <location>
        <begin position="226"/>
        <end position="246"/>
    </location>
</feature>
<feature type="transmembrane region" description="Helical" evidence="1">
    <location>
        <begin position="100"/>
        <end position="126"/>
    </location>
</feature>
<dbReference type="PANTHER" id="PTHR33133:SF21">
    <property type="entry name" value="TRANSMEMBRANE PROTEIN"/>
    <property type="match status" value="1"/>
</dbReference>
<organism evidence="2 3">
    <name type="scientific">Cinnamomum micranthum f. kanehirae</name>
    <dbReference type="NCBI Taxonomy" id="337451"/>
    <lineage>
        <taxon>Eukaryota</taxon>
        <taxon>Viridiplantae</taxon>
        <taxon>Streptophyta</taxon>
        <taxon>Embryophyta</taxon>
        <taxon>Tracheophyta</taxon>
        <taxon>Spermatophyta</taxon>
        <taxon>Magnoliopsida</taxon>
        <taxon>Magnoliidae</taxon>
        <taxon>Laurales</taxon>
        <taxon>Lauraceae</taxon>
        <taxon>Cinnamomum</taxon>
    </lineage>
</organism>
<proteinExistence type="predicted"/>
<name>A0A443PKN0_9MAGN</name>
<protein>
    <submittedName>
        <fullName evidence="2">Putative transmembrane protein</fullName>
    </submittedName>
</protein>
<keyword evidence="3" id="KW-1185">Reference proteome</keyword>
<sequence length="318" mass="34632">MSVIDESSSILTQTSSPLKTTFSSTYQTLKTNLTTFTTITTLTILPLSLLTLGSTLATHPIQTQISFKQSLARMSHTVVEARHVWQEVRMDALTLVRLKALFFFPSYAFSLIAALTAVSSTALSLSGKRPTWLTAITSATSRAWKRLLLTSFLSSVLTCAYQNLARVVLSHLLSTRVGIWVAALEAVWEMHLMSVLSVGMVVSVLEERFGLEALRVGWGLMEGRRFCGVVLSGLVVLGSGGIGWGLKVLMDGRMGGGILMGFVGNGVLVGLFCWVVLVSYVANTVLYFEGRKYHGIEMGNSSHRDNIDVELGEEDSVL</sequence>
<reference evidence="2 3" key="1">
    <citation type="journal article" date="2019" name="Nat. Plants">
        <title>Stout camphor tree genome fills gaps in understanding of flowering plant genome evolution.</title>
        <authorList>
            <person name="Chaw S.M."/>
            <person name="Liu Y.C."/>
            <person name="Wu Y.W."/>
            <person name="Wang H.Y."/>
            <person name="Lin C.I."/>
            <person name="Wu C.S."/>
            <person name="Ke H.M."/>
            <person name="Chang L.Y."/>
            <person name="Hsu C.Y."/>
            <person name="Yang H.T."/>
            <person name="Sudianto E."/>
            <person name="Hsu M.H."/>
            <person name="Wu K.P."/>
            <person name="Wang L.N."/>
            <person name="Leebens-Mack J.H."/>
            <person name="Tsai I.J."/>
        </authorList>
    </citation>
    <scope>NUCLEOTIDE SEQUENCE [LARGE SCALE GENOMIC DNA]</scope>
    <source>
        <strain evidence="3">cv. Chaw 1501</strain>
        <tissue evidence="2">Young leaves</tissue>
    </source>
</reference>
<feature type="transmembrane region" description="Helical" evidence="1">
    <location>
        <begin position="147"/>
        <end position="165"/>
    </location>
</feature>
<evidence type="ECO:0000313" key="3">
    <source>
        <dbReference type="Proteomes" id="UP000283530"/>
    </source>
</evidence>
<dbReference type="OrthoDB" id="1293150at2759"/>
<accession>A0A443PKN0</accession>
<evidence type="ECO:0000256" key="1">
    <source>
        <dbReference type="SAM" id="Phobius"/>
    </source>
</evidence>
<keyword evidence="1 2" id="KW-0812">Transmembrane</keyword>
<feature type="transmembrane region" description="Helical" evidence="1">
    <location>
        <begin position="258"/>
        <end position="282"/>
    </location>
</feature>
<comment type="caution">
    <text evidence="2">The sequence shown here is derived from an EMBL/GenBank/DDBJ whole genome shotgun (WGS) entry which is preliminary data.</text>
</comment>
<dbReference type="Proteomes" id="UP000283530">
    <property type="component" value="Unassembled WGS sequence"/>
</dbReference>
<dbReference type="EMBL" id="QPKB01000008">
    <property type="protein sequence ID" value="RWR91341.1"/>
    <property type="molecule type" value="Genomic_DNA"/>
</dbReference>